<dbReference type="Pfam" id="PF02311">
    <property type="entry name" value="AraC_binding"/>
    <property type="match status" value="1"/>
</dbReference>
<dbReference type="SMART" id="SM00342">
    <property type="entry name" value="HTH_ARAC"/>
    <property type="match status" value="1"/>
</dbReference>
<dbReference type="GO" id="GO:0003700">
    <property type="term" value="F:DNA-binding transcription factor activity"/>
    <property type="evidence" value="ECO:0007669"/>
    <property type="project" value="InterPro"/>
</dbReference>
<keyword evidence="2" id="KW-0238">DNA-binding</keyword>
<dbReference type="AlphaFoldDB" id="A0A084GQG3"/>
<dbReference type="PROSITE" id="PS01124">
    <property type="entry name" value="HTH_ARAC_FAMILY_2"/>
    <property type="match status" value="1"/>
</dbReference>
<feature type="domain" description="HTH araC/xylS-type" evidence="4">
    <location>
        <begin position="180"/>
        <end position="278"/>
    </location>
</feature>
<dbReference type="PROSITE" id="PS00041">
    <property type="entry name" value="HTH_ARAC_FAMILY_1"/>
    <property type="match status" value="1"/>
</dbReference>
<sequence length="286" mass="33591">MNEKKYFEHVYSPSGFARSHLFFPLIGGFNKMSPEFYFERDYYPAWEFLYVTSGKGWFAINDQWIKLEPGDGLLYDMRLPHKYKADPEDPYEMMYLVFNGDEMKHLMEKWFPSPSTLIRGTAGKDEYETTLIRILKISDSADDKEETETNILIYQMLTQLLKYSRAEPKDLNRAKPEALEHGRMYMEEHFSQAADIQDAAKAAGLSYYHFIRQFKRFYGVSPKEYLTKLKIGHAKKILIYSDNQVSEVAEAAGFSSYNAFLTTFLQHEGVSPTHFRKTWRLSRYHS</sequence>
<dbReference type="PANTHER" id="PTHR43280:SF28">
    <property type="entry name" value="HTH-TYPE TRANSCRIPTIONAL ACTIVATOR RHAS"/>
    <property type="match status" value="1"/>
</dbReference>
<dbReference type="SUPFAM" id="SSF46689">
    <property type="entry name" value="Homeodomain-like"/>
    <property type="match status" value="2"/>
</dbReference>
<dbReference type="SUPFAM" id="SSF51215">
    <property type="entry name" value="Regulatory protein AraC"/>
    <property type="match status" value="1"/>
</dbReference>
<dbReference type="InterPro" id="IPR003313">
    <property type="entry name" value="AraC-bd"/>
</dbReference>
<dbReference type="InterPro" id="IPR018062">
    <property type="entry name" value="HTH_AraC-typ_CS"/>
</dbReference>
<evidence type="ECO:0000256" key="2">
    <source>
        <dbReference type="ARBA" id="ARBA00023125"/>
    </source>
</evidence>
<dbReference type="InterPro" id="IPR018060">
    <property type="entry name" value="HTH_AraC"/>
</dbReference>
<name>A0A084GQG3_METID</name>
<keyword evidence="6" id="KW-1185">Reference proteome</keyword>
<dbReference type="InterPro" id="IPR037923">
    <property type="entry name" value="HTH-like"/>
</dbReference>
<evidence type="ECO:0000313" key="6">
    <source>
        <dbReference type="Proteomes" id="UP000028549"/>
    </source>
</evidence>
<evidence type="ECO:0000259" key="4">
    <source>
        <dbReference type="PROSITE" id="PS01124"/>
    </source>
</evidence>
<dbReference type="Pfam" id="PF12833">
    <property type="entry name" value="HTH_18"/>
    <property type="match status" value="1"/>
</dbReference>
<keyword evidence="3" id="KW-0804">Transcription</keyword>
<dbReference type="GO" id="GO:0043565">
    <property type="term" value="F:sequence-specific DNA binding"/>
    <property type="evidence" value="ECO:0007669"/>
    <property type="project" value="InterPro"/>
</dbReference>
<dbReference type="InterPro" id="IPR014710">
    <property type="entry name" value="RmlC-like_jellyroll"/>
</dbReference>
<dbReference type="Gene3D" id="1.10.10.60">
    <property type="entry name" value="Homeodomain-like"/>
    <property type="match status" value="2"/>
</dbReference>
<comment type="caution">
    <text evidence="5">The sequence shown here is derived from an EMBL/GenBank/DDBJ whole genome shotgun (WGS) entry which is preliminary data.</text>
</comment>
<evidence type="ECO:0000313" key="5">
    <source>
        <dbReference type="EMBL" id="KEZ49575.1"/>
    </source>
</evidence>
<proteinExistence type="predicted"/>
<dbReference type="STRING" id="246786.GS18_0215035"/>
<accession>A0A084GQG3</accession>
<keyword evidence="1" id="KW-0805">Transcription regulation</keyword>
<dbReference type="Proteomes" id="UP000028549">
    <property type="component" value="Unassembled WGS sequence"/>
</dbReference>
<dbReference type="OrthoDB" id="9813413at2"/>
<organism evidence="5 6">
    <name type="scientific">Metabacillus indicus</name>
    <name type="common">Bacillus indicus</name>
    <dbReference type="NCBI Taxonomy" id="246786"/>
    <lineage>
        <taxon>Bacteria</taxon>
        <taxon>Bacillati</taxon>
        <taxon>Bacillota</taxon>
        <taxon>Bacilli</taxon>
        <taxon>Bacillales</taxon>
        <taxon>Bacillaceae</taxon>
        <taxon>Metabacillus</taxon>
    </lineage>
</organism>
<evidence type="ECO:0000256" key="1">
    <source>
        <dbReference type="ARBA" id="ARBA00023015"/>
    </source>
</evidence>
<evidence type="ECO:0000256" key="3">
    <source>
        <dbReference type="ARBA" id="ARBA00023163"/>
    </source>
</evidence>
<dbReference type="PANTHER" id="PTHR43280">
    <property type="entry name" value="ARAC-FAMILY TRANSCRIPTIONAL REGULATOR"/>
    <property type="match status" value="1"/>
</dbReference>
<gene>
    <name evidence="5" type="ORF">GS18_0215035</name>
</gene>
<dbReference type="RefSeq" id="WP_029566267.1">
    <property type="nucleotide sequence ID" value="NZ_JNVC02000010.1"/>
</dbReference>
<protein>
    <recommendedName>
        <fullName evidence="4">HTH araC/xylS-type domain-containing protein</fullName>
    </recommendedName>
</protein>
<dbReference type="InterPro" id="IPR009057">
    <property type="entry name" value="Homeodomain-like_sf"/>
</dbReference>
<dbReference type="Gene3D" id="2.60.120.10">
    <property type="entry name" value="Jelly Rolls"/>
    <property type="match status" value="1"/>
</dbReference>
<reference evidence="5 6" key="1">
    <citation type="journal article" date="2005" name="Int. J. Syst. Evol. Microbiol.">
        <title>Bacillus cibi sp. nov., isolated from jeotgal, a traditional Korean fermented seafood.</title>
        <authorList>
            <person name="Yoon J.H."/>
            <person name="Lee C.H."/>
            <person name="Oh T.K."/>
        </authorList>
    </citation>
    <scope>NUCLEOTIDE SEQUENCE [LARGE SCALE GENOMIC DNA]</scope>
    <source>
        <strain evidence="5 6">DSM 16189</strain>
    </source>
</reference>
<dbReference type="EMBL" id="JNVC02000010">
    <property type="protein sequence ID" value="KEZ49575.1"/>
    <property type="molecule type" value="Genomic_DNA"/>
</dbReference>